<dbReference type="RefSeq" id="WP_058479197.1">
    <property type="nucleotide sequence ID" value="NZ_CAAAIQ010000003.1"/>
</dbReference>
<organism evidence="2 3">
    <name type="scientific">Legionella waltersii</name>
    <dbReference type="NCBI Taxonomy" id="66969"/>
    <lineage>
        <taxon>Bacteria</taxon>
        <taxon>Pseudomonadati</taxon>
        <taxon>Pseudomonadota</taxon>
        <taxon>Gammaproteobacteria</taxon>
        <taxon>Legionellales</taxon>
        <taxon>Legionellaceae</taxon>
        <taxon>Legionella</taxon>
    </lineage>
</organism>
<comment type="caution">
    <text evidence="2">The sequence shown here is derived from an EMBL/GenBank/DDBJ whole genome shotgun (WGS) entry which is preliminary data.</text>
</comment>
<dbReference type="OrthoDB" id="5641564at2"/>
<dbReference type="EMBL" id="LNZB01000006">
    <property type="protein sequence ID" value="KTD82861.1"/>
    <property type="molecule type" value="Genomic_DNA"/>
</dbReference>
<proteinExistence type="predicted"/>
<feature type="signal peptide" evidence="1">
    <location>
        <begin position="1"/>
        <end position="22"/>
    </location>
</feature>
<protein>
    <submittedName>
        <fullName evidence="2">Uncharacterized protein</fullName>
    </submittedName>
</protein>
<keyword evidence="3" id="KW-1185">Reference proteome</keyword>
<gene>
    <name evidence="2" type="ORF">Lwal_0339</name>
</gene>
<keyword evidence="1" id="KW-0732">Signal</keyword>
<feature type="chain" id="PRO_5006919968" evidence="1">
    <location>
        <begin position="23"/>
        <end position="127"/>
    </location>
</feature>
<dbReference type="PATRIC" id="fig|66969.6.peg.368"/>
<dbReference type="AlphaFoldDB" id="A0A0W1ANG9"/>
<dbReference type="Proteomes" id="UP000054729">
    <property type="component" value="Unassembled WGS sequence"/>
</dbReference>
<dbReference type="STRING" id="66969.Lwal_0339"/>
<name>A0A0W1ANG9_9GAMM</name>
<sequence>MLRKIGFTLLFAAASISTSTYSLPTHNLVPGVTLEYEFQPNQPQVFVNYLYWEVSAECKIYSEDSSNEMFTEALLKRGKVNGIPLSKGETLKVTVHNGDILKISAEAGAKVQITNIGAHTLKAICVA</sequence>
<evidence type="ECO:0000313" key="3">
    <source>
        <dbReference type="Proteomes" id="UP000054729"/>
    </source>
</evidence>
<evidence type="ECO:0000256" key="1">
    <source>
        <dbReference type="SAM" id="SignalP"/>
    </source>
</evidence>
<evidence type="ECO:0000313" key="2">
    <source>
        <dbReference type="EMBL" id="KTD82861.1"/>
    </source>
</evidence>
<accession>A0A0W1ANG9</accession>
<reference evidence="2 3" key="1">
    <citation type="submission" date="2015-11" db="EMBL/GenBank/DDBJ databases">
        <title>Genomic analysis of 38 Legionella species identifies large and diverse effector repertoires.</title>
        <authorList>
            <person name="Burstein D."/>
            <person name="Amaro F."/>
            <person name="Zusman T."/>
            <person name="Lifshitz Z."/>
            <person name="Cohen O."/>
            <person name="Gilbert J.A."/>
            <person name="Pupko T."/>
            <person name="Shuman H.A."/>
            <person name="Segal G."/>
        </authorList>
    </citation>
    <scope>NUCLEOTIDE SEQUENCE [LARGE SCALE GENOMIC DNA]</scope>
    <source>
        <strain evidence="2 3">ATCC 51914</strain>
    </source>
</reference>